<proteinExistence type="predicted"/>
<dbReference type="Proteomes" id="UP000266745">
    <property type="component" value="Chromosome"/>
</dbReference>
<gene>
    <name evidence="3" type="ORF">SU86_008915</name>
</gene>
<name>A0A3G1B458_9ARCH</name>
<evidence type="ECO:0000313" key="4">
    <source>
        <dbReference type="Proteomes" id="UP000266745"/>
    </source>
</evidence>
<organism evidence="3 4">
    <name type="scientific">Candidatus Nitrosotenuis cloacae</name>
    <dbReference type="NCBI Taxonomy" id="1603555"/>
    <lineage>
        <taxon>Archaea</taxon>
        <taxon>Nitrososphaerota</taxon>
        <taxon>Candidatus Nitrosotenuis</taxon>
    </lineage>
</organism>
<feature type="transmembrane region" description="Helical" evidence="2">
    <location>
        <begin position="7"/>
        <end position="26"/>
    </location>
</feature>
<evidence type="ECO:0000313" key="3">
    <source>
        <dbReference type="EMBL" id="AJZ76454.1"/>
    </source>
</evidence>
<evidence type="ECO:0000256" key="1">
    <source>
        <dbReference type="SAM" id="MobiDB-lite"/>
    </source>
</evidence>
<protein>
    <submittedName>
        <fullName evidence="3">Uncharacterized protein</fullName>
    </submittedName>
</protein>
<keyword evidence="2" id="KW-1133">Transmembrane helix</keyword>
<dbReference type="KEGG" id="tah:SU86_008915"/>
<dbReference type="GeneID" id="24874682"/>
<dbReference type="OrthoDB" id="8398at2157"/>
<feature type="compositionally biased region" description="Polar residues" evidence="1">
    <location>
        <begin position="371"/>
        <end position="393"/>
    </location>
</feature>
<dbReference type="STRING" id="1603555.SU86_008915"/>
<reference evidence="3 4" key="1">
    <citation type="journal article" date="2016" name="Sci. Rep.">
        <title>A novel ammonia-oxidizing archaeon from wastewater treatment plant: Its enrichment, physiological and genomic characteristics.</title>
        <authorList>
            <person name="Li Y."/>
            <person name="Ding K."/>
            <person name="Wen X."/>
            <person name="Zhang B."/>
            <person name="Shen B."/>
            <person name="Yang Y."/>
        </authorList>
    </citation>
    <scope>NUCLEOTIDE SEQUENCE [LARGE SCALE GENOMIC DNA]</scope>
    <source>
        <strain evidence="3 4">SAT1</strain>
    </source>
</reference>
<keyword evidence="2" id="KW-0812">Transmembrane</keyword>
<sequence>MITQKNIKHLLMVAIVASSVMFMINFDAAYAHMSFDIVPGSGVFKGSGGSISSGTGTAPTNGNHTVRIGIGETDEPAYTGGIHDLEIRMTHMQTSFGVNNAHKDQTKTAYQQSDFSPTGKILKVDAYFYPASTLYSYTSGGKALYGGVKYDNSGTNPGANTAGFWCNSSGTVSSNVLIGNANNCVPNAGGSFGYTDSRTDMFGRPLAAHEVPIGFNLDGTYRQSTRQHYTQQGLTLYHVYGSINYYNDTSIGLTNINLWTDGKNIKTLSLSQGTNYTNNVKQTYTGSVANRTATISGGFGLGNFTSSPTTNGYSQGIAWPDNSAGTNEQTYPTDIRTAIGQIRDNTWDIWNILEDIANAINTLNPVPGNPISDQAPRNYTNPGPTSNGQYTFP</sequence>
<feature type="region of interest" description="Disordered" evidence="1">
    <location>
        <begin position="367"/>
        <end position="393"/>
    </location>
</feature>
<evidence type="ECO:0000256" key="2">
    <source>
        <dbReference type="SAM" id="Phobius"/>
    </source>
</evidence>
<keyword evidence="2" id="KW-0472">Membrane</keyword>
<dbReference type="AlphaFoldDB" id="A0A3G1B458"/>
<dbReference type="RefSeq" id="WP_048187224.1">
    <property type="nucleotide sequence ID" value="NZ_CP011097.1"/>
</dbReference>
<accession>A0A3G1B458</accession>
<dbReference type="EMBL" id="CP011097">
    <property type="protein sequence ID" value="AJZ76454.1"/>
    <property type="molecule type" value="Genomic_DNA"/>
</dbReference>
<keyword evidence="4" id="KW-1185">Reference proteome</keyword>